<dbReference type="EMBL" id="JAHDVG010000474">
    <property type="protein sequence ID" value="KAH1178235.1"/>
    <property type="molecule type" value="Genomic_DNA"/>
</dbReference>
<gene>
    <name evidence="1" type="ORF">KIL84_011937</name>
</gene>
<evidence type="ECO:0000313" key="1">
    <source>
        <dbReference type="EMBL" id="KAH1178235.1"/>
    </source>
</evidence>
<proteinExistence type="predicted"/>
<sequence length="64" mass="7235">LDRLVSLPRQVRDSLSWWKDPHIICTGVLVIQPAPAITIITCIFVELGASRDTYHSRQMVYPAS</sequence>
<feature type="non-terminal residue" evidence="1">
    <location>
        <position position="1"/>
    </location>
</feature>
<dbReference type="Proteomes" id="UP000827986">
    <property type="component" value="Unassembled WGS sequence"/>
</dbReference>
<reference evidence="1" key="1">
    <citation type="submission" date="2021-09" db="EMBL/GenBank/DDBJ databases">
        <title>The genome of Mauremys mutica provides insights into the evolution of semi-aquatic lifestyle.</title>
        <authorList>
            <person name="Gong S."/>
            <person name="Gao Y."/>
        </authorList>
    </citation>
    <scope>NUCLEOTIDE SEQUENCE</scope>
    <source>
        <strain evidence="1">MM-2020</strain>
        <tissue evidence="1">Muscle</tissue>
    </source>
</reference>
<evidence type="ECO:0000313" key="2">
    <source>
        <dbReference type="Proteomes" id="UP000827986"/>
    </source>
</evidence>
<comment type="caution">
    <text evidence="1">The sequence shown here is derived from an EMBL/GenBank/DDBJ whole genome shotgun (WGS) entry which is preliminary data.</text>
</comment>
<organism evidence="1 2">
    <name type="scientific">Mauremys mutica</name>
    <name type="common">yellowpond turtle</name>
    <dbReference type="NCBI Taxonomy" id="74926"/>
    <lineage>
        <taxon>Eukaryota</taxon>
        <taxon>Metazoa</taxon>
        <taxon>Chordata</taxon>
        <taxon>Craniata</taxon>
        <taxon>Vertebrata</taxon>
        <taxon>Euteleostomi</taxon>
        <taxon>Archelosauria</taxon>
        <taxon>Testudinata</taxon>
        <taxon>Testudines</taxon>
        <taxon>Cryptodira</taxon>
        <taxon>Durocryptodira</taxon>
        <taxon>Testudinoidea</taxon>
        <taxon>Geoemydidae</taxon>
        <taxon>Geoemydinae</taxon>
        <taxon>Mauremys</taxon>
    </lineage>
</organism>
<dbReference type="AlphaFoldDB" id="A0A9D3XFQ6"/>
<protein>
    <submittedName>
        <fullName evidence="1">Uncharacterized protein</fullName>
    </submittedName>
</protein>
<keyword evidence="2" id="KW-1185">Reference proteome</keyword>
<name>A0A9D3XFQ6_9SAUR</name>
<accession>A0A9D3XFQ6</accession>